<dbReference type="CDD" id="cd00303">
    <property type="entry name" value="retropepsin_like"/>
    <property type="match status" value="1"/>
</dbReference>
<dbReference type="Proteomes" id="UP000256964">
    <property type="component" value="Unassembled WGS sequence"/>
</dbReference>
<dbReference type="Gene3D" id="2.40.70.10">
    <property type="entry name" value="Acid Proteases"/>
    <property type="match status" value="1"/>
</dbReference>
<dbReference type="OrthoDB" id="3206744at2759"/>
<dbReference type="Pfam" id="PF08284">
    <property type="entry name" value="RVP_2"/>
    <property type="match status" value="1"/>
</dbReference>
<evidence type="ECO:0000313" key="2">
    <source>
        <dbReference type="EMBL" id="RDX44552.1"/>
    </source>
</evidence>
<dbReference type="EMBL" id="KZ857448">
    <property type="protein sequence ID" value="RDX44552.1"/>
    <property type="molecule type" value="Genomic_DNA"/>
</dbReference>
<organism evidence="2 3">
    <name type="scientific">Lentinus brumalis</name>
    <dbReference type="NCBI Taxonomy" id="2498619"/>
    <lineage>
        <taxon>Eukaryota</taxon>
        <taxon>Fungi</taxon>
        <taxon>Dikarya</taxon>
        <taxon>Basidiomycota</taxon>
        <taxon>Agaricomycotina</taxon>
        <taxon>Agaricomycetes</taxon>
        <taxon>Polyporales</taxon>
        <taxon>Polyporaceae</taxon>
        <taxon>Lentinus</taxon>
    </lineage>
</organism>
<dbReference type="InterPro" id="IPR021109">
    <property type="entry name" value="Peptidase_aspartic_dom_sf"/>
</dbReference>
<evidence type="ECO:0000313" key="3">
    <source>
        <dbReference type="Proteomes" id="UP000256964"/>
    </source>
</evidence>
<dbReference type="STRING" id="139420.A0A371CW85"/>
<name>A0A371CW85_9APHY</name>
<dbReference type="AlphaFoldDB" id="A0A371CW85"/>
<keyword evidence="3" id="KW-1185">Reference proteome</keyword>
<reference evidence="2 3" key="1">
    <citation type="journal article" date="2018" name="Biotechnol. Biofuels">
        <title>Integrative visual omics of the white-rot fungus Polyporus brumalis exposes the biotechnological potential of its oxidative enzymes for delignifying raw plant biomass.</title>
        <authorList>
            <person name="Miyauchi S."/>
            <person name="Rancon A."/>
            <person name="Drula E."/>
            <person name="Hage H."/>
            <person name="Chaduli D."/>
            <person name="Favel A."/>
            <person name="Grisel S."/>
            <person name="Henrissat B."/>
            <person name="Herpoel-Gimbert I."/>
            <person name="Ruiz-Duenas F.J."/>
            <person name="Chevret D."/>
            <person name="Hainaut M."/>
            <person name="Lin J."/>
            <person name="Wang M."/>
            <person name="Pangilinan J."/>
            <person name="Lipzen A."/>
            <person name="Lesage-Meessen L."/>
            <person name="Navarro D."/>
            <person name="Riley R."/>
            <person name="Grigoriev I.V."/>
            <person name="Zhou S."/>
            <person name="Raouche S."/>
            <person name="Rosso M.N."/>
        </authorList>
    </citation>
    <scope>NUCLEOTIDE SEQUENCE [LARGE SCALE GENOMIC DNA]</scope>
    <source>
        <strain evidence="2 3">BRFM 1820</strain>
    </source>
</reference>
<feature type="region of interest" description="Disordered" evidence="1">
    <location>
        <begin position="1"/>
        <end position="27"/>
    </location>
</feature>
<sequence length="182" mass="20270">MARQTTSQEHSANVRRKSSTPLTVQPYRDPQLHSTLCALVEVNGTKAYTLFDTGSTTDSITPEFTHITRAPKIVLEEQVTLQLGCTGSRSKISYGTRVPVKIGPIAEVVYFDVVNLDRYDCVIGTPFMTQHGVVLDMKNRQILIGGKPIPAFTIDEDREYRKHKKQGKPDEKPSQHGGKTSQ</sequence>
<evidence type="ECO:0000256" key="1">
    <source>
        <dbReference type="SAM" id="MobiDB-lite"/>
    </source>
</evidence>
<evidence type="ECO:0008006" key="4">
    <source>
        <dbReference type="Google" id="ProtNLM"/>
    </source>
</evidence>
<dbReference type="SUPFAM" id="SSF50630">
    <property type="entry name" value="Acid proteases"/>
    <property type="match status" value="1"/>
</dbReference>
<proteinExistence type="predicted"/>
<protein>
    <recommendedName>
        <fullName evidence="4">Peptidase A2 domain-containing protein</fullName>
    </recommendedName>
</protein>
<gene>
    <name evidence="2" type="ORF">OH76DRAFT_1359504</name>
</gene>
<feature type="compositionally biased region" description="Polar residues" evidence="1">
    <location>
        <begin position="1"/>
        <end position="11"/>
    </location>
</feature>
<feature type="region of interest" description="Disordered" evidence="1">
    <location>
        <begin position="154"/>
        <end position="182"/>
    </location>
</feature>
<accession>A0A371CW85</accession>